<accession>A0A0V0ICE8</accession>
<feature type="transmembrane region" description="Helical" evidence="1">
    <location>
        <begin position="44"/>
        <end position="62"/>
    </location>
</feature>
<dbReference type="AlphaFoldDB" id="A0A0V0ICE8"/>
<evidence type="ECO:0000256" key="1">
    <source>
        <dbReference type="SAM" id="Phobius"/>
    </source>
</evidence>
<organism evidence="2">
    <name type="scientific">Solanum chacoense</name>
    <name type="common">Chaco potato</name>
    <dbReference type="NCBI Taxonomy" id="4108"/>
    <lineage>
        <taxon>Eukaryota</taxon>
        <taxon>Viridiplantae</taxon>
        <taxon>Streptophyta</taxon>
        <taxon>Embryophyta</taxon>
        <taxon>Tracheophyta</taxon>
        <taxon>Spermatophyta</taxon>
        <taxon>Magnoliopsida</taxon>
        <taxon>eudicotyledons</taxon>
        <taxon>Gunneridae</taxon>
        <taxon>Pentapetalae</taxon>
        <taxon>asterids</taxon>
        <taxon>lamiids</taxon>
        <taxon>Solanales</taxon>
        <taxon>Solanaceae</taxon>
        <taxon>Solanoideae</taxon>
        <taxon>Solaneae</taxon>
        <taxon>Solanum</taxon>
    </lineage>
</organism>
<protein>
    <submittedName>
        <fullName evidence="2">Putative ovule protein</fullName>
    </submittedName>
</protein>
<keyword evidence="1" id="KW-0472">Membrane</keyword>
<reference evidence="2" key="1">
    <citation type="submission" date="2015-12" db="EMBL/GenBank/DDBJ databases">
        <title>Gene expression during late stages of embryo sac development: a critical building block for successful pollen-pistil interactions.</title>
        <authorList>
            <person name="Liu Y."/>
            <person name="Joly V."/>
            <person name="Sabar M."/>
            <person name="Matton D.P."/>
        </authorList>
    </citation>
    <scope>NUCLEOTIDE SEQUENCE</scope>
</reference>
<keyword evidence="1" id="KW-0812">Transmembrane</keyword>
<sequence>MSCNFNHSSKRYKTSFLPTDEIIPPCQSLVSKSTPAQQLNSKPIGVNYMNILYIYLFYYFFLK</sequence>
<evidence type="ECO:0000313" key="2">
    <source>
        <dbReference type="EMBL" id="JAP30216.1"/>
    </source>
</evidence>
<proteinExistence type="predicted"/>
<name>A0A0V0ICE8_SOLCH</name>
<keyword evidence="1" id="KW-1133">Transmembrane helix</keyword>
<dbReference type="EMBL" id="GEDG01008295">
    <property type="protein sequence ID" value="JAP30216.1"/>
    <property type="molecule type" value="Transcribed_RNA"/>
</dbReference>